<dbReference type="AlphaFoldDB" id="R2QE31"/>
<name>R2QE31_9ENTE</name>
<dbReference type="GO" id="GO:0006355">
    <property type="term" value="P:regulation of DNA-templated transcription"/>
    <property type="evidence" value="ECO:0007669"/>
    <property type="project" value="InterPro"/>
</dbReference>
<evidence type="ECO:0000313" key="7">
    <source>
        <dbReference type="EMBL" id="EOT61417.1"/>
    </source>
</evidence>
<organism evidence="6 8">
    <name type="scientific">Enterococcus haemoperoxidus ATCC BAA-382</name>
    <dbReference type="NCBI Taxonomy" id="1158608"/>
    <lineage>
        <taxon>Bacteria</taxon>
        <taxon>Bacillati</taxon>
        <taxon>Bacillota</taxon>
        <taxon>Bacilli</taxon>
        <taxon>Lactobacillales</taxon>
        <taxon>Enterococcaceae</taxon>
        <taxon>Enterococcus</taxon>
    </lineage>
</organism>
<dbReference type="InterPro" id="IPR016032">
    <property type="entry name" value="Sig_transdc_resp-reg_C-effctor"/>
</dbReference>
<feature type="DNA-binding region" description="OmpR/PhoB-type" evidence="4">
    <location>
        <begin position="127"/>
        <end position="228"/>
    </location>
</feature>
<dbReference type="EMBL" id="AJAR01000025">
    <property type="protein sequence ID" value="EOH93463.1"/>
    <property type="molecule type" value="Genomic_DNA"/>
</dbReference>
<dbReference type="OrthoDB" id="9787103at2"/>
<dbReference type="Proteomes" id="UP000014197">
    <property type="component" value="Unassembled WGS sequence"/>
</dbReference>
<reference evidence="6 8" key="1">
    <citation type="submission" date="2013-02" db="EMBL/GenBank/DDBJ databases">
        <title>The Genome Sequence of Enterococcus haemoperoxidus BAA-382.</title>
        <authorList>
            <consortium name="The Broad Institute Genome Sequencing Platform"/>
            <consortium name="The Broad Institute Genome Sequencing Center for Infectious Disease"/>
            <person name="Earl A.M."/>
            <person name="Gilmore M.S."/>
            <person name="Lebreton F."/>
            <person name="Walker B."/>
            <person name="Young S.K."/>
            <person name="Zeng Q."/>
            <person name="Gargeya S."/>
            <person name="Fitzgerald M."/>
            <person name="Haas B."/>
            <person name="Abouelleil A."/>
            <person name="Alvarado L."/>
            <person name="Arachchi H.M."/>
            <person name="Berlin A.M."/>
            <person name="Chapman S.B."/>
            <person name="Dewar J."/>
            <person name="Goldberg J."/>
            <person name="Griggs A."/>
            <person name="Gujja S."/>
            <person name="Hansen M."/>
            <person name="Howarth C."/>
            <person name="Imamovic A."/>
            <person name="Larimer J."/>
            <person name="McCowan C."/>
            <person name="Murphy C."/>
            <person name="Neiman D."/>
            <person name="Pearson M."/>
            <person name="Priest M."/>
            <person name="Roberts A."/>
            <person name="Saif S."/>
            <person name="Shea T."/>
            <person name="Sisk P."/>
            <person name="Sykes S."/>
            <person name="Wortman J."/>
            <person name="Nusbaum C."/>
            <person name="Birren B."/>
        </authorList>
    </citation>
    <scope>NUCLEOTIDE SEQUENCE [LARGE SCALE GENOMIC DNA]</scope>
    <source>
        <strain evidence="6 8">ATCC BAA-382</strain>
    </source>
</reference>
<sequence length="232" mass="26805">MSTIGLYQYENSYSSYIEVLKEKECTFYPLEKELDKDKQTTLEAVILDHSVGNSGESLGKICELLFRLKESEVPLIFILLQQSTPMERLIYLQLGATIVFDNQIKPNEFGIIVSNLLQPRVGLRQAVLEEKVGSGLQLNVYNHSIRLENEQEVLLTPLEYKLVSYLKSKKEQGATYEEIYQVLWQQEMGNQRYRVANLVFLIRTKIEKSTAHPKYLKTIRTIGYVFCSGCFE</sequence>
<dbReference type="GO" id="GO:0000160">
    <property type="term" value="P:phosphorelay signal transduction system"/>
    <property type="evidence" value="ECO:0007669"/>
    <property type="project" value="InterPro"/>
</dbReference>
<gene>
    <name evidence="7" type="ORF">I583_00396</name>
    <name evidence="6" type="ORF">UAW_02712</name>
</gene>
<dbReference type="Gene3D" id="1.10.10.10">
    <property type="entry name" value="Winged helix-like DNA-binding domain superfamily/Winged helix DNA-binding domain"/>
    <property type="match status" value="1"/>
</dbReference>
<evidence type="ECO:0000259" key="5">
    <source>
        <dbReference type="PROSITE" id="PS51755"/>
    </source>
</evidence>
<dbReference type="RefSeq" id="WP_010762874.1">
    <property type="nucleotide sequence ID" value="NZ_KB946316.1"/>
</dbReference>
<evidence type="ECO:0000313" key="8">
    <source>
        <dbReference type="Proteomes" id="UP000013858"/>
    </source>
</evidence>
<comment type="caution">
    <text evidence="6">The sequence shown here is derived from an EMBL/GenBank/DDBJ whole genome shotgun (WGS) entry which is preliminary data.</text>
</comment>
<dbReference type="Pfam" id="PF00486">
    <property type="entry name" value="Trans_reg_C"/>
    <property type="match status" value="1"/>
</dbReference>
<evidence type="ECO:0000256" key="1">
    <source>
        <dbReference type="ARBA" id="ARBA00023015"/>
    </source>
</evidence>
<evidence type="ECO:0000256" key="3">
    <source>
        <dbReference type="ARBA" id="ARBA00023163"/>
    </source>
</evidence>
<dbReference type="InterPro" id="IPR001867">
    <property type="entry name" value="OmpR/PhoB-type_DNA-bd"/>
</dbReference>
<dbReference type="GO" id="GO:0003677">
    <property type="term" value="F:DNA binding"/>
    <property type="evidence" value="ECO:0007669"/>
    <property type="project" value="UniProtKB-UniRule"/>
</dbReference>
<keyword evidence="1" id="KW-0805">Transcription regulation</keyword>
<keyword evidence="3" id="KW-0804">Transcription</keyword>
<dbReference type="InterPro" id="IPR036388">
    <property type="entry name" value="WH-like_DNA-bd_sf"/>
</dbReference>
<accession>R2QE31</accession>
<dbReference type="PATRIC" id="fig|1158608.3.peg.2652"/>
<keyword evidence="2 4" id="KW-0238">DNA-binding</keyword>
<evidence type="ECO:0000313" key="9">
    <source>
        <dbReference type="Proteomes" id="UP000014197"/>
    </source>
</evidence>
<dbReference type="Proteomes" id="UP000013858">
    <property type="component" value="Unassembled WGS sequence"/>
</dbReference>
<dbReference type="PROSITE" id="PS51755">
    <property type="entry name" value="OMPR_PHOB"/>
    <property type="match status" value="1"/>
</dbReference>
<dbReference type="CDD" id="cd00383">
    <property type="entry name" value="trans_reg_C"/>
    <property type="match status" value="1"/>
</dbReference>
<protein>
    <recommendedName>
        <fullName evidence="5">OmpR/PhoB-type domain-containing protein</fullName>
    </recommendedName>
</protein>
<dbReference type="SUPFAM" id="SSF46894">
    <property type="entry name" value="C-terminal effector domain of the bipartite response regulators"/>
    <property type="match status" value="1"/>
</dbReference>
<feature type="domain" description="OmpR/PhoB-type" evidence="5">
    <location>
        <begin position="127"/>
        <end position="228"/>
    </location>
</feature>
<dbReference type="eggNOG" id="COG0745">
    <property type="taxonomic scope" value="Bacteria"/>
</dbReference>
<evidence type="ECO:0000256" key="2">
    <source>
        <dbReference type="ARBA" id="ARBA00023125"/>
    </source>
</evidence>
<dbReference type="EMBL" id="ASVY01000002">
    <property type="protein sequence ID" value="EOT61417.1"/>
    <property type="molecule type" value="Genomic_DNA"/>
</dbReference>
<keyword evidence="9" id="KW-1185">Reference proteome</keyword>
<proteinExistence type="predicted"/>
<reference evidence="7 9" key="2">
    <citation type="submission" date="2013-03" db="EMBL/GenBank/DDBJ databases">
        <title>The Genome Sequence of Enterococcus haemoperoxidus BAA-382 (PacBio/Illumina hybrid assembly).</title>
        <authorList>
            <consortium name="The Broad Institute Genomics Platform"/>
            <consortium name="The Broad Institute Genome Sequencing Center for Infectious Disease"/>
            <person name="Earl A."/>
            <person name="Russ C."/>
            <person name="Gilmore M."/>
            <person name="Surin D."/>
            <person name="Walker B."/>
            <person name="Young S."/>
            <person name="Zeng Q."/>
            <person name="Gargeya S."/>
            <person name="Fitzgerald M."/>
            <person name="Haas B."/>
            <person name="Abouelleil A."/>
            <person name="Allen A.W."/>
            <person name="Alvarado L."/>
            <person name="Arachchi H.M."/>
            <person name="Berlin A.M."/>
            <person name="Chapman S.B."/>
            <person name="Gainer-Dewar J."/>
            <person name="Goldberg J."/>
            <person name="Griggs A."/>
            <person name="Gujja S."/>
            <person name="Hansen M."/>
            <person name="Howarth C."/>
            <person name="Imamovic A."/>
            <person name="Ireland A."/>
            <person name="Larimer J."/>
            <person name="McCowan C."/>
            <person name="Murphy C."/>
            <person name="Pearson M."/>
            <person name="Poon T.W."/>
            <person name="Priest M."/>
            <person name="Roberts A."/>
            <person name="Saif S."/>
            <person name="Shea T."/>
            <person name="Sisk P."/>
            <person name="Sykes S."/>
            <person name="Wortman J."/>
            <person name="Nusbaum C."/>
            <person name="Birren B."/>
        </authorList>
    </citation>
    <scope>NUCLEOTIDE SEQUENCE [LARGE SCALE GENOMIC DNA]</scope>
    <source>
        <strain evidence="7 9">ATCC BAA-382</strain>
    </source>
</reference>
<evidence type="ECO:0000313" key="6">
    <source>
        <dbReference type="EMBL" id="EOH93463.1"/>
    </source>
</evidence>
<evidence type="ECO:0000256" key="4">
    <source>
        <dbReference type="PROSITE-ProRule" id="PRU01091"/>
    </source>
</evidence>
<dbReference type="SMART" id="SM00862">
    <property type="entry name" value="Trans_reg_C"/>
    <property type="match status" value="1"/>
</dbReference>